<evidence type="ECO:0000256" key="2">
    <source>
        <dbReference type="SAM" id="Phobius"/>
    </source>
</evidence>
<name>A0A6L5K012_RHOTE</name>
<dbReference type="AlphaFoldDB" id="A0A6L5K012"/>
<comment type="caution">
    <text evidence="4">The sequence shown here is derived from an EMBL/GenBank/DDBJ whole genome shotgun (WGS) entry which is preliminary data.</text>
</comment>
<feature type="region of interest" description="Disordered" evidence="1">
    <location>
        <begin position="198"/>
        <end position="219"/>
    </location>
</feature>
<dbReference type="InterPro" id="IPR054839">
    <property type="entry name" value="puhB_PGC"/>
</dbReference>
<evidence type="ECO:0000256" key="1">
    <source>
        <dbReference type="SAM" id="MobiDB-lite"/>
    </source>
</evidence>
<organism evidence="4 5">
    <name type="scientific">Rhodocyclus tenuis</name>
    <name type="common">Rhodospirillum tenue</name>
    <dbReference type="NCBI Taxonomy" id="1066"/>
    <lineage>
        <taxon>Bacteria</taxon>
        <taxon>Pseudomonadati</taxon>
        <taxon>Pseudomonadota</taxon>
        <taxon>Betaproteobacteria</taxon>
        <taxon>Rhodocyclales</taxon>
        <taxon>Rhodocyclaceae</taxon>
        <taxon>Rhodocyclus</taxon>
    </lineage>
</organism>
<feature type="transmembrane region" description="Helical" evidence="2">
    <location>
        <begin position="73"/>
        <end position="96"/>
    </location>
</feature>
<dbReference type="OrthoDB" id="7345733at2"/>
<dbReference type="EMBL" id="WIXJ01000017">
    <property type="protein sequence ID" value="MQY52739.1"/>
    <property type="molecule type" value="Genomic_DNA"/>
</dbReference>
<evidence type="ECO:0000313" key="5">
    <source>
        <dbReference type="Proteomes" id="UP000480275"/>
    </source>
</evidence>
<keyword evidence="2" id="KW-0812">Transmembrane</keyword>
<dbReference type="Pfam" id="PF03703">
    <property type="entry name" value="bPH_2"/>
    <property type="match status" value="1"/>
</dbReference>
<gene>
    <name evidence="4" type="ORF">GHK24_13265</name>
</gene>
<feature type="transmembrane region" description="Helical" evidence="2">
    <location>
        <begin position="108"/>
        <end position="128"/>
    </location>
</feature>
<reference evidence="4 5" key="1">
    <citation type="submission" date="2019-10" db="EMBL/GenBank/DDBJ databases">
        <title>Whole-genome sequence of the purple nonsulfur photosynthetic bacterium Rhodocyclus tenuis.</title>
        <authorList>
            <person name="Kyndt J.A."/>
            <person name="Meyer T.E."/>
        </authorList>
    </citation>
    <scope>NUCLEOTIDE SEQUENCE [LARGE SCALE GENOMIC DNA]</scope>
    <source>
        <strain evidence="4 5">DSM 110</strain>
    </source>
</reference>
<sequence length="219" mass="23944">MSGSHEHEPIRGLPELLPEGERILWQGAPSWPSLARNALHINKVAAYFSLLLAWRLISLFTETAAPPAQALAAALWPLPLAFIVLGFIALFAWLIERTTVYTLTNRRIVMRIGVALSMTMNFPFRVIASADLVTFANGTGNLPFRLGSADHVAYLTLWPHARPWRFAKSEPMLRCIPNADHVAALLAEALREYHSAHPASAATTSPSNAPVVPPLASSL</sequence>
<feature type="domain" description="YdbS-like PH" evidence="3">
    <location>
        <begin position="97"/>
        <end position="184"/>
    </location>
</feature>
<dbReference type="Proteomes" id="UP000480275">
    <property type="component" value="Unassembled WGS sequence"/>
</dbReference>
<dbReference type="InterPro" id="IPR005182">
    <property type="entry name" value="YdbS-like_PH"/>
</dbReference>
<keyword evidence="2" id="KW-1133">Transmembrane helix</keyword>
<dbReference type="NCBIfam" id="NF040894">
    <property type="entry name" value="puhB_PGC"/>
    <property type="match status" value="1"/>
</dbReference>
<feature type="compositionally biased region" description="Low complexity" evidence="1">
    <location>
        <begin position="198"/>
        <end position="207"/>
    </location>
</feature>
<evidence type="ECO:0000259" key="3">
    <source>
        <dbReference type="Pfam" id="PF03703"/>
    </source>
</evidence>
<accession>A0A6L5K012</accession>
<proteinExistence type="predicted"/>
<evidence type="ECO:0000313" key="4">
    <source>
        <dbReference type="EMBL" id="MQY52739.1"/>
    </source>
</evidence>
<protein>
    <submittedName>
        <fullName evidence="4">PH domain-containing protein</fullName>
    </submittedName>
</protein>
<keyword evidence="2" id="KW-0472">Membrane</keyword>